<name>A0A3M2HUP4_9GAMM</name>
<reference evidence="1 2" key="1">
    <citation type="submission" date="2018-10" db="EMBL/GenBank/DDBJ databases">
        <title>Pseudomonas zhaodongensis NEAU-ST5-21(T) genome.</title>
        <authorList>
            <person name="Peng J."/>
            <person name="Liu Z.-P."/>
        </authorList>
    </citation>
    <scope>NUCLEOTIDE SEQUENCE [LARGE SCALE GENOMIC DNA]</scope>
    <source>
        <strain evidence="1 2">NEAU-ST5-21</strain>
    </source>
</reference>
<evidence type="ECO:0000313" key="2">
    <source>
        <dbReference type="Proteomes" id="UP000269774"/>
    </source>
</evidence>
<gene>
    <name evidence="1" type="ORF">EA797_04410</name>
</gene>
<protein>
    <submittedName>
        <fullName evidence="1">Uncharacterized protein</fullName>
    </submittedName>
</protein>
<dbReference type="AlphaFoldDB" id="A0A3M2HUP4"/>
<proteinExistence type="predicted"/>
<organism evidence="1 2">
    <name type="scientific">Stutzerimonas zhaodongensis</name>
    <dbReference type="NCBI Taxonomy" id="1176257"/>
    <lineage>
        <taxon>Bacteria</taxon>
        <taxon>Pseudomonadati</taxon>
        <taxon>Pseudomonadota</taxon>
        <taxon>Gammaproteobacteria</taxon>
        <taxon>Pseudomonadales</taxon>
        <taxon>Pseudomonadaceae</taxon>
        <taxon>Stutzerimonas</taxon>
    </lineage>
</organism>
<dbReference type="EMBL" id="RFFM01000001">
    <property type="protein sequence ID" value="RMH92748.1"/>
    <property type="molecule type" value="Genomic_DNA"/>
</dbReference>
<evidence type="ECO:0000313" key="1">
    <source>
        <dbReference type="EMBL" id="RMH92748.1"/>
    </source>
</evidence>
<dbReference type="Proteomes" id="UP000269774">
    <property type="component" value="Unassembled WGS sequence"/>
</dbReference>
<sequence>MEKDASRMSHWFEMQEGFALDCLVLREGDQRRVYVVTSTPPEEFSWIHDRWPLVAALNLKRS</sequence>
<dbReference type="OrthoDB" id="6717632at2"/>
<keyword evidence="2" id="KW-1185">Reference proteome</keyword>
<accession>A0A3M2HUP4</accession>
<comment type="caution">
    <text evidence="1">The sequence shown here is derived from an EMBL/GenBank/DDBJ whole genome shotgun (WGS) entry which is preliminary data.</text>
</comment>